<keyword evidence="1" id="KW-0812">Transmembrane</keyword>
<comment type="caution">
    <text evidence="2">The sequence shown here is derived from an EMBL/GenBank/DDBJ whole genome shotgun (WGS) entry which is preliminary data.</text>
</comment>
<feature type="transmembrane region" description="Helical" evidence="1">
    <location>
        <begin position="165"/>
        <end position="183"/>
    </location>
</feature>
<evidence type="ECO:0000313" key="3">
    <source>
        <dbReference type="Proteomes" id="UP001143463"/>
    </source>
</evidence>
<evidence type="ECO:0008006" key="4">
    <source>
        <dbReference type="Google" id="ProtNLM"/>
    </source>
</evidence>
<evidence type="ECO:0000313" key="2">
    <source>
        <dbReference type="EMBL" id="GLL13131.1"/>
    </source>
</evidence>
<feature type="transmembrane region" description="Helical" evidence="1">
    <location>
        <begin position="72"/>
        <end position="92"/>
    </location>
</feature>
<evidence type="ECO:0000256" key="1">
    <source>
        <dbReference type="SAM" id="Phobius"/>
    </source>
</evidence>
<name>A0A9W6L717_9PSEU</name>
<dbReference type="RefSeq" id="WP_051737223.1">
    <property type="nucleotide sequence ID" value="NZ_BAAAUZ010000039.1"/>
</dbReference>
<reference evidence="2" key="1">
    <citation type="journal article" date="2014" name="Int. J. Syst. Evol. Microbiol.">
        <title>Complete genome sequence of Corynebacterium casei LMG S-19264T (=DSM 44701T), isolated from a smear-ripened cheese.</title>
        <authorList>
            <consortium name="US DOE Joint Genome Institute (JGI-PGF)"/>
            <person name="Walter F."/>
            <person name="Albersmeier A."/>
            <person name="Kalinowski J."/>
            <person name="Ruckert C."/>
        </authorList>
    </citation>
    <scope>NUCLEOTIDE SEQUENCE</scope>
    <source>
        <strain evidence="2">VKM Ac-1069</strain>
    </source>
</reference>
<feature type="transmembrane region" description="Helical" evidence="1">
    <location>
        <begin position="203"/>
        <end position="224"/>
    </location>
</feature>
<dbReference type="AlphaFoldDB" id="A0A9W6L717"/>
<dbReference type="Pfam" id="PF11139">
    <property type="entry name" value="SfLAP"/>
    <property type="match status" value="1"/>
</dbReference>
<reference evidence="2" key="2">
    <citation type="submission" date="2023-01" db="EMBL/GenBank/DDBJ databases">
        <authorList>
            <person name="Sun Q."/>
            <person name="Evtushenko L."/>
        </authorList>
    </citation>
    <scope>NUCLEOTIDE SEQUENCE</scope>
    <source>
        <strain evidence="2">VKM Ac-1069</strain>
    </source>
</reference>
<organism evidence="2 3">
    <name type="scientific">Pseudonocardia halophobica</name>
    <dbReference type="NCBI Taxonomy" id="29401"/>
    <lineage>
        <taxon>Bacteria</taxon>
        <taxon>Bacillati</taxon>
        <taxon>Actinomycetota</taxon>
        <taxon>Actinomycetes</taxon>
        <taxon>Pseudonocardiales</taxon>
        <taxon>Pseudonocardiaceae</taxon>
        <taxon>Pseudonocardia</taxon>
    </lineage>
</organism>
<protein>
    <recommendedName>
        <fullName evidence="4">Sap-like sulfolipid-1-addressing protein</fullName>
    </recommendedName>
</protein>
<keyword evidence="1" id="KW-0472">Membrane</keyword>
<proteinExistence type="predicted"/>
<accession>A0A9W6L717</accession>
<gene>
    <name evidence="2" type="ORF">GCM10017577_42740</name>
</gene>
<dbReference type="Proteomes" id="UP001143463">
    <property type="component" value="Unassembled WGS sequence"/>
</dbReference>
<dbReference type="EMBL" id="BSFQ01000019">
    <property type="protein sequence ID" value="GLL13131.1"/>
    <property type="molecule type" value="Genomic_DNA"/>
</dbReference>
<sequence length="227" mass="23868">MSTEALVLALSAVLRPTALAALFAILASRDPRRLLTAYLVGGLVFTLAVGTLVVVLLQGLNARTATTSSRPVLDVVLGVAALGYAVAALARWQSPWPLSRGTERPPGEPTWMQRRLQGLTVRGAAGAGVLTHLPGLTYLAALNAIVASAAGAVVDGLVQVAVYNAIWFSTAIVALVLAVHRPQVAREVLERLVAWIRAHRRPITVVFFGALGAYLVVTGTVDLITRA</sequence>
<feature type="transmembrane region" description="Helical" evidence="1">
    <location>
        <begin position="36"/>
        <end position="60"/>
    </location>
</feature>
<keyword evidence="1" id="KW-1133">Transmembrane helix</keyword>
<keyword evidence="3" id="KW-1185">Reference proteome</keyword>
<dbReference type="InterPro" id="IPR021315">
    <property type="entry name" value="Gap/Sap"/>
</dbReference>